<accession>A0AAW8W589</accession>
<protein>
    <submittedName>
        <fullName evidence="2">EpsG family protein</fullName>
    </submittedName>
</protein>
<evidence type="ECO:0000256" key="1">
    <source>
        <dbReference type="SAM" id="Phobius"/>
    </source>
</evidence>
<feature type="transmembrane region" description="Helical" evidence="1">
    <location>
        <begin position="79"/>
        <end position="110"/>
    </location>
</feature>
<evidence type="ECO:0000313" key="3">
    <source>
        <dbReference type="Proteomes" id="UP001254075"/>
    </source>
</evidence>
<reference evidence="2" key="1">
    <citation type="submission" date="2023-08" db="EMBL/GenBank/DDBJ databases">
        <authorList>
            <person name="Page C.A."/>
            <person name="Perez-Diaz I.M."/>
        </authorList>
    </citation>
    <scope>NUCLEOTIDE SEQUENCE</scope>
    <source>
        <strain evidence="2">3.8.38</strain>
    </source>
</reference>
<feature type="transmembrane region" description="Helical" evidence="1">
    <location>
        <begin position="221"/>
        <end position="239"/>
    </location>
</feature>
<comment type="caution">
    <text evidence="2">The sequence shown here is derived from an EMBL/GenBank/DDBJ whole genome shotgun (WGS) entry which is preliminary data.</text>
</comment>
<dbReference type="InterPro" id="IPR049458">
    <property type="entry name" value="EpsG-like"/>
</dbReference>
<feature type="transmembrane region" description="Helical" evidence="1">
    <location>
        <begin position="21"/>
        <end position="37"/>
    </location>
</feature>
<feature type="transmembrane region" description="Helical" evidence="1">
    <location>
        <begin position="146"/>
        <end position="167"/>
    </location>
</feature>
<feature type="transmembrane region" description="Helical" evidence="1">
    <location>
        <begin position="297"/>
        <end position="320"/>
    </location>
</feature>
<feature type="transmembrane region" description="Helical" evidence="1">
    <location>
        <begin position="248"/>
        <end position="265"/>
    </location>
</feature>
<gene>
    <name evidence="2" type="ORF">RI532_12390</name>
</gene>
<organism evidence="2 3">
    <name type="scientific">Levilactobacillus namurensis</name>
    <dbReference type="NCBI Taxonomy" id="380393"/>
    <lineage>
        <taxon>Bacteria</taxon>
        <taxon>Bacillati</taxon>
        <taxon>Bacillota</taxon>
        <taxon>Bacilli</taxon>
        <taxon>Lactobacillales</taxon>
        <taxon>Lactobacillaceae</taxon>
        <taxon>Levilactobacillus</taxon>
    </lineage>
</organism>
<dbReference type="AlphaFoldDB" id="A0AAW8W589"/>
<keyword evidence="1" id="KW-1133">Transmembrane helix</keyword>
<evidence type="ECO:0000313" key="2">
    <source>
        <dbReference type="EMBL" id="MDT7015181.1"/>
    </source>
</evidence>
<dbReference type="RefSeq" id="WP_313845610.1">
    <property type="nucleotide sequence ID" value="NZ_JAVLAM010000002.1"/>
</dbReference>
<dbReference type="Pfam" id="PF14897">
    <property type="entry name" value="EpsG"/>
    <property type="match status" value="1"/>
</dbReference>
<keyword evidence="1" id="KW-0472">Membrane</keyword>
<sequence>MNRTIMENSIHRFTIRIIENVIIFFPAFWVAAWRTYVGTDYTTYMQKQIPEVLNGWSGGVEPLYRLLIKLGYSLGNYQYIFVLTHLLIILCVVVGLANWDYPIVLAVIAFWGTGYYNYSMNIMRQAIGMAVFLVAFKYLDKSNVKYVVFILIASLFHKSALMYLLLIPIKNIKISYKTAAISLISIYAAKPLIRVILFFVTSKIGFYSWYFGTSLDTGQQGNVFLVANVLILGAFYLVNGSGSMYKKAILLQFLTTLVAVLSSIVPNYERVMYLFMVAQIITLPYIAIIAKKYERAIVIGFVLIAYLLIFVKLFAIGNIGQTFPYHSYWW</sequence>
<keyword evidence="1" id="KW-0812">Transmembrane</keyword>
<proteinExistence type="predicted"/>
<name>A0AAW8W589_9LACO</name>
<dbReference type="Proteomes" id="UP001254075">
    <property type="component" value="Unassembled WGS sequence"/>
</dbReference>
<feature type="transmembrane region" description="Helical" evidence="1">
    <location>
        <begin position="271"/>
        <end position="290"/>
    </location>
</feature>
<dbReference type="EMBL" id="JAVLAM010000002">
    <property type="protein sequence ID" value="MDT7015181.1"/>
    <property type="molecule type" value="Genomic_DNA"/>
</dbReference>